<dbReference type="OrthoDB" id="9788398at2"/>
<name>A0A3S0VKX1_9BACI</name>
<dbReference type="Proteomes" id="UP000267430">
    <property type="component" value="Unassembled WGS sequence"/>
</dbReference>
<dbReference type="Gene3D" id="3.40.50.11440">
    <property type="match status" value="1"/>
</dbReference>
<comment type="caution">
    <text evidence="2">The sequence shown here is derived from an EMBL/GenBank/DDBJ whole genome shotgun (WGS) entry which is preliminary data.</text>
</comment>
<proteinExistence type="predicted"/>
<evidence type="ECO:0000259" key="1">
    <source>
        <dbReference type="Pfam" id="PF04015"/>
    </source>
</evidence>
<dbReference type="AlphaFoldDB" id="A0A3S0VKX1"/>
<accession>A0A3S0VKX1</accession>
<gene>
    <name evidence="2" type="ORF">ELQ35_15035</name>
</gene>
<feature type="domain" description="DUF362" evidence="1">
    <location>
        <begin position="48"/>
        <end position="211"/>
    </location>
</feature>
<dbReference type="RefSeq" id="WP_126865645.1">
    <property type="nucleotide sequence ID" value="NZ_JAUSTX010000008.1"/>
</dbReference>
<dbReference type="InterPro" id="IPR007160">
    <property type="entry name" value="DUF362"/>
</dbReference>
<evidence type="ECO:0000313" key="3">
    <source>
        <dbReference type="Proteomes" id="UP000267430"/>
    </source>
</evidence>
<sequence length="425" mass="46432">MAVLESGFDFESPMMYKVLQHFDDRMLSKTKIHSVIRDQFHDEAIKNVIKPNMKIAVAVGSRGIRHISFIVRTVIDLLKELGAAPFIVPAMASHGGGEGEGQRTVLSNYGITEETMGVPINSSMETIELSTVNGVPVYFSKTAYESDFIIPICRIKPHTDFKGPIESGVYKMLCVGLGKHKGASTIHSAGFAAFPALIPAAGQYIIDNAPVGLAVCIVENSYDEVENVYVIPKELIPVEEPKLLEKAKNLLAKINIDPIDLLIVDQLGKDISGEGMDPNVTGRSPVPGVPFEGISTIQRIAVLDLTDETHGNATGIGMADLTTIKCFNKIDLKVTYANVLTAGLFQSAKIPVMLENDREVLAVGLKSATLVPSQKARVVRVKDTLHLSDFWVSETIAKELSNNPYFTITNEKQRFTFDSKGSLEW</sequence>
<organism evidence="2 3">
    <name type="scientific">Peribacillus cavernae</name>
    <dbReference type="NCBI Taxonomy" id="1674310"/>
    <lineage>
        <taxon>Bacteria</taxon>
        <taxon>Bacillati</taxon>
        <taxon>Bacillota</taxon>
        <taxon>Bacilli</taxon>
        <taxon>Bacillales</taxon>
        <taxon>Bacillaceae</taxon>
        <taxon>Peribacillus</taxon>
    </lineage>
</organism>
<reference evidence="2 3" key="1">
    <citation type="submission" date="2018-12" db="EMBL/GenBank/DDBJ databases">
        <title>Bacillus chawlae sp. nov., Bacillus glennii sp. nov., and Bacillus saganii sp. nov. Isolated from the Vehicle Assembly Building at Kennedy Space Center where the Viking Spacecraft were Assembled.</title>
        <authorList>
            <person name="Seuylemezian A."/>
            <person name="Vaishampayan P."/>
        </authorList>
    </citation>
    <scope>NUCLEOTIDE SEQUENCE [LARGE SCALE GENOMIC DNA]</scope>
    <source>
        <strain evidence="2 3">L5</strain>
    </source>
</reference>
<protein>
    <submittedName>
        <fullName evidence="2">DUF362 domain-containing protein</fullName>
    </submittedName>
</protein>
<dbReference type="Pfam" id="PF04015">
    <property type="entry name" value="DUF362"/>
    <property type="match status" value="1"/>
</dbReference>
<dbReference type="EMBL" id="RYZZ01000020">
    <property type="protein sequence ID" value="RUQ27837.1"/>
    <property type="molecule type" value="Genomic_DNA"/>
</dbReference>
<evidence type="ECO:0000313" key="2">
    <source>
        <dbReference type="EMBL" id="RUQ27837.1"/>
    </source>
</evidence>
<keyword evidence="3" id="KW-1185">Reference proteome</keyword>